<keyword evidence="1" id="KW-1133">Transmembrane helix</keyword>
<keyword evidence="1" id="KW-0812">Transmembrane</keyword>
<dbReference type="eggNOG" id="COG2834">
    <property type="taxonomic scope" value="Bacteria"/>
</dbReference>
<sequence>MYPIKYNFIHNIDKLTYFINGGAILKKIYIGIAVAVALVVGSLIFFKFKDTSLDKTIEKVKAYDKYVLTCNMEMVENDELKSYLVNVSYFKEKKDEYYKVELYDKSLNQSQIIVKNTEGVFVLTPTLNQVFKFQSDWPNNSPKPYIYQSLISLLEEGEVEKIKTGYQVRSKVTYPNDSRIVSQEMIFDKSLSPKQVIVLDKDDSEIITANFTEFKTDTKLDKNDFDEKSILEKSTNEYADVASELPLYPVALMGSTLDSEKVSTIDGTTNHILKFTGDKSFTVIESPMVPSNEVNVEEIDGEVIDLVDGVAFYDNGELMMMKSGILCKIYSEDLSKDEMVSVISSMQTASIK</sequence>
<evidence type="ECO:0000313" key="3">
    <source>
        <dbReference type="Proteomes" id="UP000004910"/>
    </source>
</evidence>
<dbReference type="Proteomes" id="UP000004910">
    <property type="component" value="Unassembled WGS sequence"/>
</dbReference>
<reference evidence="2" key="2">
    <citation type="submission" date="2014-06" db="EMBL/GenBank/DDBJ databases">
        <title>Draft genome sequence of Clostridium spiroforme (DSM 1552).</title>
        <authorList>
            <person name="Sudarsanam P."/>
            <person name="Ley R."/>
            <person name="Guruge J."/>
            <person name="Turnbaugh P.J."/>
            <person name="Mahowald M."/>
            <person name="Liep D."/>
            <person name="Gordon J."/>
        </authorList>
    </citation>
    <scope>NUCLEOTIDE SEQUENCE</scope>
    <source>
        <strain evidence="2">DSM 1552</strain>
    </source>
</reference>
<reference evidence="2" key="1">
    <citation type="submission" date="2008-02" db="EMBL/GenBank/DDBJ databases">
        <authorList>
            <person name="Fulton L."/>
            <person name="Clifton S."/>
            <person name="Fulton B."/>
            <person name="Xu J."/>
            <person name="Minx P."/>
            <person name="Pepin K.H."/>
            <person name="Johnson M."/>
            <person name="Thiruvilangam P."/>
            <person name="Bhonagiri V."/>
            <person name="Nash W.E."/>
            <person name="Mardis E.R."/>
            <person name="Wilson R.K."/>
        </authorList>
    </citation>
    <scope>NUCLEOTIDE SEQUENCE [LARGE SCALE GENOMIC DNA]</scope>
    <source>
        <strain evidence="2">DSM 1552</strain>
    </source>
</reference>
<dbReference type="EMBL" id="ABIK02000004">
    <property type="protein sequence ID" value="EDS75779.1"/>
    <property type="molecule type" value="Genomic_DNA"/>
</dbReference>
<feature type="transmembrane region" description="Helical" evidence="1">
    <location>
        <begin position="28"/>
        <end position="46"/>
    </location>
</feature>
<keyword evidence="3" id="KW-1185">Reference proteome</keyword>
<dbReference type="HOGENOM" id="CLU_045662_0_0_9"/>
<protein>
    <recommendedName>
        <fullName evidence="4">DUF4367 domain-containing protein</fullName>
    </recommendedName>
</protein>
<gene>
    <name evidence="2" type="ORF">CLOSPI_00298</name>
</gene>
<dbReference type="STRING" id="428126.CLOSPI_00298"/>
<evidence type="ECO:0000313" key="2">
    <source>
        <dbReference type="EMBL" id="EDS75779.1"/>
    </source>
</evidence>
<dbReference type="AlphaFoldDB" id="B1BZD2"/>
<comment type="caution">
    <text evidence="2">The sequence shown here is derived from an EMBL/GenBank/DDBJ whole genome shotgun (WGS) entry which is preliminary data.</text>
</comment>
<name>B1BZD2_9FIRM</name>
<proteinExistence type="predicted"/>
<evidence type="ECO:0008006" key="4">
    <source>
        <dbReference type="Google" id="ProtNLM"/>
    </source>
</evidence>
<accession>B1BZD2</accession>
<dbReference type="SUPFAM" id="SSF89392">
    <property type="entry name" value="Prokaryotic lipoproteins and lipoprotein localization factors"/>
    <property type="match status" value="1"/>
</dbReference>
<evidence type="ECO:0000256" key="1">
    <source>
        <dbReference type="SAM" id="Phobius"/>
    </source>
</evidence>
<organism evidence="2 3">
    <name type="scientific">Thomasclavelia spiroformis DSM 1552</name>
    <dbReference type="NCBI Taxonomy" id="428126"/>
    <lineage>
        <taxon>Bacteria</taxon>
        <taxon>Bacillati</taxon>
        <taxon>Bacillota</taxon>
        <taxon>Erysipelotrichia</taxon>
        <taxon>Erysipelotrichales</taxon>
        <taxon>Coprobacillaceae</taxon>
        <taxon>Thomasclavelia</taxon>
    </lineage>
</organism>
<keyword evidence="1" id="KW-0472">Membrane</keyword>
<dbReference type="InterPro" id="IPR029046">
    <property type="entry name" value="LolA/LolB/LppX"/>
</dbReference>